<dbReference type="InterPro" id="IPR036852">
    <property type="entry name" value="Peptidase_S8/S53_dom_sf"/>
</dbReference>
<keyword evidence="4" id="KW-0720">Serine protease</keyword>
<accession>A0A1L7TU14</accession>
<keyword evidence="2" id="KW-0645">Protease</keyword>
<evidence type="ECO:0000256" key="6">
    <source>
        <dbReference type="SAM" id="MobiDB-lite"/>
    </source>
</evidence>
<keyword evidence="3" id="KW-0378">Hydrolase</keyword>
<dbReference type="PANTHER" id="PTHR43399:SF4">
    <property type="entry name" value="CELL WALL-ASSOCIATED PROTEASE"/>
    <property type="match status" value="1"/>
</dbReference>
<dbReference type="SMART" id="SM00248">
    <property type="entry name" value="ANK"/>
    <property type="match status" value="3"/>
</dbReference>
<dbReference type="Gene3D" id="1.25.40.20">
    <property type="entry name" value="Ankyrin repeat-containing domain"/>
    <property type="match status" value="1"/>
</dbReference>
<dbReference type="EMBL" id="FCQH01000009">
    <property type="protein sequence ID" value="CVK98346.1"/>
    <property type="molecule type" value="Genomic_DNA"/>
</dbReference>
<gene>
    <name evidence="8" type="ORF">FMAN_12348</name>
</gene>
<dbReference type="Gene3D" id="3.40.50.200">
    <property type="entry name" value="Peptidase S8/S53 domain"/>
    <property type="match status" value="1"/>
</dbReference>
<dbReference type="InterPro" id="IPR015500">
    <property type="entry name" value="Peptidase_S8_subtilisin-rel"/>
</dbReference>
<dbReference type="InterPro" id="IPR051048">
    <property type="entry name" value="Peptidase_S8/S53_subtilisin"/>
</dbReference>
<dbReference type="InterPro" id="IPR002110">
    <property type="entry name" value="Ankyrin_rpt"/>
</dbReference>
<proteinExistence type="inferred from homology"/>
<feature type="repeat" description="ANK" evidence="5">
    <location>
        <begin position="162"/>
        <end position="191"/>
    </location>
</feature>
<organism evidence="8 9">
    <name type="scientific">Fusarium mangiferae</name>
    <name type="common">Mango malformation disease fungus</name>
    <dbReference type="NCBI Taxonomy" id="192010"/>
    <lineage>
        <taxon>Eukaryota</taxon>
        <taxon>Fungi</taxon>
        <taxon>Dikarya</taxon>
        <taxon>Ascomycota</taxon>
        <taxon>Pezizomycotina</taxon>
        <taxon>Sordariomycetes</taxon>
        <taxon>Hypocreomycetidae</taxon>
        <taxon>Hypocreales</taxon>
        <taxon>Nectriaceae</taxon>
        <taxon>Fusarium</taxon>
        <taxon>Fusarium fujikuroi species complex</taxon>
    </lineage>
</organism>
<feature type="domain" description="Peptidase S8/S53" evidence="7">
    <location>
        <begin position="671"/>
        <end position="904"/>
    </location>
</feature>
<dbReference type="InterPro" id="IPR036770">
    <property type="entry name" value="Ankyrin_rpt-contain_sf"/>
</dbReference>
<dbReference type="SUPFAM" id="SSF52743">
    <property type="entry name" value="Subtilisin-like"/>
    <property type="match status" value="1"/>
</dbReference>
<feature type="compositionally biased region" description="Basic and acidic residues" evidence="6">
    <location>
        <begin position="230"/>
        <end position="262"/>
    </location>
</feature>
<dbReference type="InterPro" id="IPR000209">
    <property type="entry name" value="Peptidase_S8/S53_dom"/>
</dbReference>
<comment type="caution">
    <text evidence="8">The sequence shown here is derived from an EMBL/GenBank/DDBJ whole genome shotgun (WGS) entry which is preliminary data.</text>
</comment>
<evidence type="ECO:0000313" key="8">
    <source>
        <dbReference type="EMBL" id="CVK98346.1"/>
    </source>
</evidence>
<dbReference type="PRINTS" id="PR00723">
    <property type="entry name" value="SUBTILISIN"/>
</dbReference>
<dbReference type="CDD" id="cd07491">
    <property type="entry name" value="Peptidases_S8_7"/>
    <property type="match status" value="1"/>
</dbReference>
<dbReference type="GO" id="GO:0006508">
    <property type="term" value="P:proteolysis"/>
    <property type="evidence" value="ECO:0007669"/>
    <property type="project" value="UniProtKB-KW"/>
</dbReference>
<feature type="compositionally biased region" description="Basic and acidic residues" evidence="6">
    <location>
        <begin position="272"/>
        <end position="292"/>
    </location>
</feature>
<keyword evidence="9" id="KW-1185">Reference proteome</keyword>
<dbReference type="Pfam" id="PF00023">
    <property type="entry name" value="Ank"/>
    <property type="match status" value="1"/>
</dbReference>
<evidence type="ECO:0000256" key="1">
    <source>
        <dbReference type="ARBA" id="ARBA00011073"/>
    </source>
</evidence>
<dbReference type="Proteomes" id="UP000184255">
    <property type="component" value="Unassembled WGS sequence"/>
</dbReference>
<dbReference type="PROSITE" id="PS50088">
    <property type="entry name" value="ANK_REPEAT"/>
    <property type="match status" value="1"/>
</dbReference>
<feature type="region of interest" description="Disordered" evidence="6">
    <location>
        <begin position="227"/>
        <end position="347"/>
    </location>
</feature>
<evidence type="ECO:0000256" key="4">
    <source>
        <dbReference type="ARBA" id="ARBA00022825"/>
    </source>
</evidence>
<evidence type="ECO:0000259" key="7">
    <source>
        <dbReference type="Pfam" id="PF00082"/>
    </source>
</evidence>
<comment type="similarity">
    <text evidence="1">Belongs to the peptidase S8 family.</text>
</comment>
<dbReference type="SUPFAM" id="SSF48403">
    <property type="entry name" value="Ankyrin repeat"/>
    <property type="match status" value="1"/>
</dbReference>
<name>A0A1L7TU14_FUSMA</name>
<evidence type="ECO:0000256" key="5">
    <source>
        <dbReference type="PROSITE-ProRule" id="PRU00023"/>
    </source>
</evidence>
<evidence type="ECO:0000256" key="2">
    <source>
        <dbReference type="ARBA" id="ARBA00022670"/>
    </source>
</evidence>
<evidence type="ECO:0000313" key="9">
    <source>
        <dbReference type="Proteomes" id="UP000184255"/>
    </source>
</evidence>
<dbReference type="PANTHER" id="PTHR43399">
    <property type="entry name" value="SUBTILISIN-RELATED"/>
    <property type="match status" value="1"/>
</dbReference>
<dbReference type="GO" id="GO:0004252">
    <property type="term" value="F:serine-type endopeptidase activity"/>
    <property type="evidence" value="ECO:0007669"/>
    <property type="project" value="InterPro"/>
</dbReference>
<dbReference type="AlphaFoldDB" id="A0A1L7TU14"/>
<reference evidence="9" key="1">
    <citation type="journal article" date="2016" name="Genome Biol. Evol.">
        <title>Comparative 'omics' of the Fusarium fujikuroi species complex highlights differences in genetic potential and metabolite synthesis.</title>
        <authorList>
            <person name="Niehaus E.-M."/>
            <person name="Muensterkoetter M."/>
            <person name="Proctor R.H."/>
            <person name="Brown D.W."/>
            <person name="Sharon A."/>
            <person name="Idan Y."/>
            <person name="Oren-Young L."/>
            <person name="Sieber C.M."/>
            <person name="Novak O."/>
            <person name="Pencik A."/>
            <person name="Tarkowska D."/>
            <person name="Hromadova K."/>
            <person name="Freeman S."/>
            <person name="Maymon M."/>
            <person name="Elazar M."/>
            <person name="Youssef S.A."/>
            <person name="El-Shabrawy E.S.M."/>
            <person name="Shalaby A.B.A."/>
            <person name="Houterman P."/>
            <person name="Brock N.L."/>
            <person name="Burkhardt I."/>
            <person name="Tsavkelova E.A."/>
            <person name="Dickschat J.S."/>
            <person name="Galuszka P."/>
            <person name="Gueldener U."/>
            <person name="Tudzynski B."/>
        </authorList>
    </citation>
    <scope>NUCLEOTIDE SEQUENCE [LARGE SCALE GENOMIC DNA]</scope>
    <source>
        <strain evidence="9">MRC7560</strain>
    </source>
</reference>
<dbReference type="RefSeq" id="XP_041685096.1">
    <property type="nucleotide sequence ID" value="XM_041834877.1"/>
</dbReference>
<evidence type="ECO:0000256" key="3">
    <source>
        <dbReference type="ARBA" id="ARBA00022801"/>
    </source>
</evidence>
<dbReference type="Pfam" id="PF00082">
    <property type="entry name" value="Peptidase_S8"/>
    <property type="match status" value="1"/>
</dbReference>
<protein>
    <submittedName>
        <fullName evidence="8">Related to microbial serine proteinase</fullName>
    </submittedName>
</protein>
<dbReference type="VEuPathDB" id="FungiDB:FMAN_12348"/>
<sequence>MTKVAFTTDVKGVVSDDDDEDYENDDFEEEPAKITNHDEVLFAFESITNEARNMKLNLGKRENRESFLQKYGQFLSKSTKDSNQTLLHMIANTVGHKSLTRCVIKFDKTLLYRVDDSSKTPLHIAIAKKNHAFIEVVLDEKKYTIKLVKRASEETLRAQDQSGLTPLHLAVDYKYASEGQLKIVEALLAHGDSALDEYTKEPQNLSIYEYQDHTQRLWRKQFEVPVSARAGERKPDGSRDEPQGHESEHAGSKPKGGLEHAGGRNRISQQGKDTHGGLHRAPDNPHAPRSEEAEVLSSSRTSTESARHTAVNKNSPIEAPDGFKPIQRRQTGVENGEKQAQEEKRKSEYAEKIRQAVKLHYLRTTLTINSRPASRDQLKAVKFLHGANLNNINLCFDYSEAPPEIYEDSFKQSYDHINFDQVLRYVSFRRIELQKPPVSAIKARLTRNRAQASNKGRGRDDLTVFFNWLKGKGVKHVLKVMVDDLKDPSHSDKALEDCLRPFEVEILDWTKVDLCPETILTACRNVRQLYLRWSGNRAVLRAWSEPDGLAKLERLEAVHLVYSEEQALESADRITMYANDFEERLNDSAASNPNRLPSNDEGEAGEGRRILVFRCKADVPGSERIVREGAFAKAQSGINEMSLQSNRWLNCMDKFADELQNTCSEFVKPQNGIKVALIDDGADPYVESLRGKIWGGETFSRGFPHENGPSPYYRSTKGHGTVMADMICRVCPMARLYVYKLETQTSLNLATQTHGKEYIAAESAALAVRAAIDQKVDIISMSWTVKETVENRDGVNTFRQAIKDALDAGILLFCAAADTGAITEVEYPWSFDRQRIFRIGAATADGRVWGPTGSPQHLSFVIPGHKVVSRNPHREGALPDDFEERTGSSVATALAAGLAALILHCVNLAIVHGKEHPSTTAVSAEDLERLSNHDDMYNVLRGIGLDEGQQRFIEVWRRFDRPAKELKEPMSDKMDALGIVARLARDLVPSGSS</sequence>
<keyword evidence="5" id="KW-0040">ANK repeat</keyword>
<feature type="compositionally biased region" description="Basic and acidic residues" evidence="6">
    <location>
        <begin position="335"/>
        <end position="347"/>
    </location>
</feature>
<dbReference type="GeneID" id="65091598"/>